<proteinExistence type="predicted"/>
<feature type="non-terminal residue" evidence="1">
    <location>
        <position position="152"/>
    </location>
</feature>
<protein>
    <submittedName>
        <fullName evidence="1">Uncharacterized protein</fullName>
    </submittedName>
</protein>
<sequence length="152" mass="18096">MFEVDAGDKFNVSEKLKPYITFLPSEQYYNPQYYIETLDFEPEYILNCRDDFSGTTLEYELSIHYDTKTRFDDRALKFFTSKKEQDRVCKLMNIPTLDEGNIDDKIIIKLDKGWGGGTGYEVVDKKNYIPKENDFIQRYIDYDYTIMQHVLI</sequence>
<organism evidence="1">
    <name type="scientific">marine metagenome</name>
    <dbReference type="NCBI Taxonomy" id="408172"/>
    <lineage>
        <taxon>unclassified sequences</taxon>
        <taxon>metagenomes</taxon>
        <taxon>ecological metagenomes</taxon>
    </lineage>
</organism>
<dbReference type="EMBL" id="UINC01018662">
    <property type="protein sequence ID" value="SVA78592.1"/>
    <property type="molecule type" value="Genomic_DNA"/>
</dbReference>
<name>A0A381YPN7_9ZZZZ</name>
<accession>A0A381YPN7</accession>
<dbReference type="AlphaFoldDB" id="A0A381YPN7"/>
<reference evidence="1" key="1">
    <citation type="submission" date="2018-05" db="EMBL/GenBank/DDBJ databases">
        <authorList>
            <person name="Lanie J.A."/>
            <person name="Ng W.-L."/>
            <person name="Kazmierczak K.M."/>
            <person name="Andrzejewski T.M."/>
            <person name="Davidsen T.M."/>
            <person name="Wayne K.J."/>
            <person name="Tettelin H."/>
            <person name="Glass J.I."/>
            <person name="Rusch D."/>
            <person name="Podicherti R."/>
            <person name="Tsui H.-C.T."/>
            <person name="Winkler M.E."/>
        </authorList>
    </citation>
    <scope>NUCLEOTIDE SEQUENCE</scope>
</reference>
<evidence type="ECO:0000313" key="1">
    <source>
        <dbReference type="EMBL" id="SVA78592.1"/>
    </source>
</evidence>
<gene>
    <name evidence="1" type="ORF">METZ01_LOCUS131446</name>
</gene>